<accession>A0ABV0MFR0</accession>
<organism evidence="2 3">
    <name type="scientific">Goodea atripinnis</name>
    <dbReference type="NCBI Taxonomy" id="208336"/>
    <lineage>
        <taxon>Eukaryota</taxon>
        <taxon>Metazoa</taxon>
        <taxon>Chordata</taxon>
        <taxon>Craniata</taxon>
        <taxon>Vertebrata</taxon>
        <taxon>Euteleostomi</taxon>
        <taxon>Actinopterygii</taxon>
        <taxon>Neopterygii</taxon>
        <taxon>Teleostei</taxon>
        <taxon>Neoteleostei</taxon>
        <taxon>Acanthomorphata</taxon>
        <taxon>Ovalentaria</taxon>
        <taxon>Atherinomorphae</taxon>
        <taxon>Cyprinodontiformes</taxon>
        <taxon>Goodeidae</taxon>
        <taxon>Goodea</taxon>
    </lineage>
</organism>
<protein>
    <submittedName>
        <fullName evidence="2">Uncharacterized protein</fullName>
    </submittedName>
</protein>
<gene>
    <name evidence="2" type="ORF">GOODEAATRI_007153</name>
</gene>
<proteinExistence type="predicted"/>
<feature type="transmembrane region" description="Helical" evidence="1">
    <location>
        <begin position="62"/>
        <end position="84"/>
    </location>
</feature>
<evidence type="ECO:0000313" key="2">
    <source>
        <dbReference type="EMBL" id="MEQ2157953.1"/>
    </source>
</evidence>
<evidence type="ECO:0000313" key="3">
    <source>
        <dbReference type="Proteomes" id="UP001476798"/>
    </source>
</evidence>
<keyword evidence="1" id="KW-1133">Transmembrane helix</keyword>
<keyword evidence="3" id="KW-1185">Reference proteome</keyword>
<sequence length="126" mass="14620">MILPPPVQCYFPTKMLMFSLICPQQLAPHVCCVNVERFKGCEYLCSHHVKRYFMSTVQLWTLVAYLFVLTDNFGIVVALICYCSTPNSIKEAKRETVEPLQNMNSQKKEGYIHLHHCIQVHQKEAE</sequence>
<dbReference type="Proteomes" id="UP001476798">
    <property type="component" value="Unassembled WGS sequence"/>
</dbReference>
<keyword evidence="1" id="KW-0472">Membrane</keyword>
<keyword evidence="1" id="KW-0812">Transmembrane</keyword>
<dbReference type="EMBL" id="JAHRIO010000354">
    <property type="protein sequence ID" value="MEQ2157953.1"/>
    <property type="molecule type" value="Genomic_DNA"/>
</dbReference>
<name>A0ABV0MFR0_9TELE</name>
<comment type="caution">
    <text evidence="2">The sequence shown here is derived from an EMBL/GenBank/DDBJ whole genome shotgun (WGS) entry which is preliminary data.</text>
</comment>
<evidence type="ECO:0000256" key="1">
    <source>
        <dbReference type="SAM" id="Phobius"/>
    </source>
</evidence>
<reference evidence="2 3" key="1">
    <citation type="submission" date="2021-06" db="EMBL/GenBank/DDBJ databases">
        <authorList>
            <person name="Palmer J.M."/>
        </authorList>
    </citation>
    <scope>NUCLEOTIDE SEQUENCE [LARGE SCALE GENOMIC DNA]</scope>
    <source>
        <strain evidence="2 3">GA_2019</strain>
        <tissue evidence="2">Muscle</tissue>
    </source>
</reference>